<dbReference type="AlphaFoldDB" id="A0A1K1LBL2"/>
<dbReference type="InterPro" id="IPR057895">
    <property type="entry name" value="Mom"/>
</dbReference>
<organism evidence="1 2">
    <name type="scientific">Desulfovibrio piger</name>
    <dbReference type="NCBI Taxonomy" id="901"/>
    <lineage>
        <taxon>Bacteria</taxon>
        <taxon>Pseudomonadati</taxon>
        <taxon>Thermodesulfobacteriota</taxon>
        <taxon>Desulfovibrionia</taxon>
        <taxon>Desulfovibrionales</taxon>
        <taxon>Desulfovibrionaceae</taxon>
        <taxon>Desulfovibrio</taxon>
    </lineage>
</organism>
<keyword evidence="2" id="KW-1185">Reference proteome</keyword>
<name>A0A1K1LBL2_9BACT</name>
<accession>A0A1K1LBL2</accession>
<reference evidence="2" key="1">
    <citation type="submission" date="2016-10" db="EMBL/GenBank/DDBJ databases">
        <authorList>
            <person name="Wegmann U."/>
        </authorList>
    </citation>
    <scope>NUCLEOTIDE SEQUENCE [LARGE SCALE GENOMIC DNA]</scope>
</reference>
<proteinExistence type="predicted"/>
<dbReference type="Proteomes" id="UP000186323">
    <property type="component" value="Chromosome I"/>
</dbReference>
<evidence type="ECO:0000313" key="2">
    <source>
        <dbReference type="Proteomes" id="UP000186323"/>
    </source>
</evidence>
<dbReference type="KEGG" id="dpg:DESPIGER_0191"/>
<protein>
    <submittedName>
        <fullName evidence="1">DNA modification</fullName>
    </submittedName>
</protein>
<evidence type="ECO:0000313" key="1">
    <source>
        <dbReference type="EMBL" id="SFV72093.1"/>
    </source>
</evidence>
<dbReference type="EMBL" id="LT630450">
    <property type="protein sequence ID" value="SFV72093.1"/>
    <property type="molecule type" value="Genomic_DNA"/>
</dbReference>
<gene>
    <name evidence="1" type="ORF">DESPIGER_0191</name>
</gene>
<sequence length="134" mass="15768">MWLSDDAPRNSESRAISYSLKYIRRACPSVAWVQSYADERCQGLGVVYQACSFLYLGCHESPFYALDGEVYHNILATAKRQGNKRGAYLRANLDRARKIMLRQYRYIRFLKTDWLRRLRLPILPYPKRQMPDGL</sequence>
<dbReference type="Pfam" id="PF25680">
    <property type="entry name" value="Mom"/>
    <property type="match status" value="1"/>
</dbReference>